<evidence type="ECO:0000313" key="2">
    <source>
        <dbReference type="EMBL" id="WND15979.1"/>
    </source>
</evidence>
<dbReference type="InterPro" id="IPR011006">
    <property type="entry name" value="CheY-like_superfamily"/>
</dbReference>
<dbReference type="PROSITE" id="PS50921">
    <property type="entry name" value="ANTAR"/>
    <property type="match status" value="1"/>
</dbReference>
<evidence type="ECO:0000259" key="1">
    <source>
        <dbReference type="PROSITE" id="PS50921"/>
    </source>
</evidence>
<organism evidence="2 3">
    <name type="scientific">Streptomyces violaceus</name>
    <name type="common">Streptomyces venezuelae</name>
    <dbReference type="NCBI Taxonomy" id="1936"/>
    <lineage>
        <taxon>Bacteria</taxon>
        <taxon>Bacillati</taxon>
        <taxon>Actinomycetota</taxon>
        <taxon>Actinomycetes</taxon>
        <taxon>Kitasatosporales</taxon>
        <taxon>Streptomycetaceae</taxon>
        <taxon>Streptomyces</taxon>
    </lineage>
</organism>
<dbReference type="Proteomes" id="UP001249394">
    <property type="component" value="Chromosome"/>
</dbReference>
<dbReference type="Gene3D" id="1.10.10.10">
    <property type="entry name" value="Winged helix-like DNA-binding domain superfamily/Winged helix DNA-binding domain"/>
    <property type="match status" value="1"/>
</dbReference>
<keyword evidence="3" id="KW-1185">Reference proteome</keyword>
<reference evidence="2 3" key="1">
    <citation type="submission" date="2023-09" db="EMBL/GenBank/DDBJ databases">
        <title>The genome sequence of Streptomyces anthocyanicus.</title>
        <authorList>
            <person name="Mo P."/>
        </authorList>
    </citation>
    <scope>NUCLEOTIDE SEQUENCE [LARGE SCALE GENOMIC DNA]</scope>
    <source>
        <strain evidence="2 3">JCM 4387</strain>
    </source>
</reference>
<proteinExistence type="predicted"/>
<dbReference type="InterPro" id="IPR036388">
    <property type="entry name" value="WH-like_DNA-bd_sf"/>
</dbReference>
<dbReference type="SMART" id="SM01012">
    <property type="entry name" value="ANTAR"/>
    <property type="match status" value="1"/>
</dbReference>
<gene>
    <name evidence="2" type="ORF">RI060_00775</name>
</gene>
<dbReference type="EMBL" id="CP134213">
    <property type="protein sequence ID" value="WND15979.1"/>
    <property type="molecule type" value="Genomic_DNA"/>
</dbReference>
<accession>A0ABY9U171</accession>
<name>A0ABY9U171_STRVL</name>
<feature type="domain" description="ANTAR" evidence="1">
    <location>
        <begin position="21"/>
        <end position="82"/>
    </location>
</feature>
<evidence type="ECO:0000313" key="3">
    <source>
        <dbReference type="Proteomes" id="UP001249394"/>
    </source>
</evidence>
<protein>
    <submittedName>
        <fullName evidence="2">ANTAR domain-containing protein</fullName>
    </submittedName>
</protein>
<dbReference type="SUPFAM" id="SSF52172">
    <property type="entry name" value="CheY-like"/>
    <property type="match status" value="1"/>
</dbReference>
<dbReference type="Pfam" id="PF03861">
    <property type="entry name" value="ANTAR"/>
    <property type="match status" value="1"/>
</dbReference>
<sequence>MRDVTRDDVRDDARLPSDERAELLFDETEQLKEALERRPVIDLARGALMTVWSCTAEEAWQMLVWVSQHSNTKLHDVAEAVVATTQQEPMPAHLQEHLTTAVAQWRARRTE</sequence>
<dbReference type="InterPro" id="IPR005561">
    <property type="entry name" value="ANTAR"/>
</dbReference>